<feature type="region of interest" description="Disordered" evidence="1">
    <location>
        <begin position="12"/>
        <end position="48"/>
    </location>
</feature>
<protein>
    <submittedName>
        <fullName evidence="3">Uncharacterized protein</fullName>
    </submittedName>
</protein>
<proteinExistence type="predicted"/>
<reference evidence="3" key="1">
    <citation type="submission" date="2023-08" db="EMBL/GenBank/DDBJ databases">
        <authorList>
            <person name="Audoor S."/>
            <person name="Bilcke G."/>
        </authorList>
    </citation>
    <scope>NUCLEOTIDE SEQUENCE</scope>
</reference>
<evidence type="ECO:0000256" key="2">
    <source>
        <dbReference type="SAM" id="Phobius"/>
    </source>
</evidence>
<name>A0AAD2FXI6_9STRA</name>
<dbReference type="AlphaFoldDB" id="A0AAD2FXI6"/>
<feature type="compositionally biased region" description="Polar residues" evidence="1">
    <location>
        <begin position="29"/>
        <end position="39"/>
    </location>
</feature>
<evidence type="ECO:0000313" key="4">
    <source>
        <dbReference type="Proteomes" id="UP001295423"/>
    </source>
</evidence>
<comment type="caution">
    <text evidence="3">The sequence shown here is derived from an EMBL/GenBank/DDBJ whole genome shotgun (WGS) entry which is preliminary data.</text>
</comment>
<keyword evidence="2" id="KW-0812">Transmembrane</keyword>
<gene>
    <name evidence="3" type="ORF">CYCCA115_LOCUS14905</name>
</gene>
<evidence type="ECO:0000256" key="1">
    <source>
        <dbReference type="SAM" id="MobiDB-lite"/>
    </source>
</evidence>
<keyword evidence="2" id="KW-0472">Membrane</keyword>
<keyword evidence="4" id="KW-1185">Reference proteome</keyword>
<feature type="transmembrane region" description="Helical" evidence="2">
    <location>
        <begin position="55"/>
        <end position="72"/>
    </location>
</feature>
<dbReference type="EMBL" id="CAKOGP040001869">
    <property type="protein sequence ID" value="CAJ1954313.1"/>
    <property type="molecule type" value="Genomic_DNA"/>
</dbReference>
<sequence>MSTVANLVLQSKRLLDGDNPDDGDQDSGMSPTASPSSDSAGAPMEGDADSLAGKYGLAALILVGVGLVLLLWQSCKRWQMRRERQLLQIQSSRADAVLGDMQMVPADDDYDDDDDDPELL</sequence>
<dbReference type="Proteomes" id="UP001295423">
    <property type="component" value="Unassembled WGS sequence"/>
</dbReference>
<organism evidence="3 4">
    <name type="scientific">Cylindrotheca closterium</name>
    <dbReference type="NCBI Taxonomy" id="2856"/>
    <lineage>
        <taxon>Eukaryota</taxon>
        <taxon>Sar</taxon>
        <taxon>Stramenopiles</taxon>
        <taxon>Ochrophyta</taxon>
        <taxon>Bacillariophyta</taxon>
        <taxon>Bacillariophyceae</taxon>
        <taxon>Bacillariophycidae</taxon>
        <taxon>Bacillariales</taxon>
        <taxon>Bacillariaceae</taxon>
        <taxon>Cylindrotheca</taxon>
    </lineage>
</organism>
<evidence type="ECO:0000313" key="3">
    <source>
        <dbReference type="EMBL" id="CAJ1954313.1"/>
    </source>
</evidence>
<keyword evidence="2" id="KW-1133">Transmembrane helix</keyword>
<accession>A0AAD2FXI6</accession>